<dbReference type="Proteomes" id="UP000239560">
    <property type="component" value="Unassembled WGS sequence"/>
</dbReference>
<evidence type="ECO:0000313" key="5">
    <source>
        <dbReference type="Proteomes" id="UP000239560"/>
    </source>
</evidence>
<feature type="compositionally biased region" description="Low complexity" evidence="1">
    <location>
        <begin position="42"/>
        <end position="55"/>
    </location>
</feature>
<keyword evidence="4" id="KW-1185">Reference proteome</keyword>
<proteinExistence type="predicted"/>
<gene>
    <name evidence="2" type="primary">FGENESH: predicted gene_6.279</name>
    <name evidence="3" type="ORF">AAT19DRAFT_14791</name>
    <name evidence="2" type="ORF">BN2166_0033570</name>
</gene>
<reference evidence="3 5" key="2">
    <citation type="journal article" date="2018" name="Elife">
        <title>Functional genomics of lipid metabolism in the oleaginous yeast Rhodosporidium toruloides.</title>
        <authorList>
            <person name="Coradetti S.T."/>
            <person name="Pinel D."/>
            <person name="Geiselman G."/>
            <person name="Ito M."/>
            <person name="Mondo S."/>
            <person name="Reilly M.C."/>
            <person name="Cheng Y.F."/>
            <person name="Bauer S."/>
            <person name="Grigoriev I."/>
            <person name="Gladden J.M."/>
            <person name="Simmons B.A."/>
            <person name="Brem R."/>
            <person name="Arkin A.P."/>
            <person name="Skerker J.M."/>
        </authorList>
    </citation>
    <scope>NUCLEOTIDE SEQUENCE [LARGE SCALE GENOMIC DNA]</scope>
    <source>
        <strain evidence="3 5">NBRC 0880</strain>
    </source>
</reference>
<evidence type="ECO:0000313" key="2">
    <source>
        <dbReference type="EMBL" id="CTR07496.1"/>
    </source>
</evidence>
<evidence type="ECO:0000313" key="4">
    <source>
        <dbReference type="Proteomes" id="UP000199069"/>
    </source>
</evidence>
<feature type="compositionally biased region" description="Polar residues" evidence="1">
    <location>
        <begin position="15"/>
        <end position="28"/>
    </location>
</feature>
<dbReference type="Proteomes" id="UP000199069">
    <property type="component" value="Unassembled WGS sequence"/>
</dbReference>
<dbReference type="EMBL" id="CWKI01000006">
    <property type="protein sequence ID" value="CTR07496.1"/>
    <property type="molecule type" value="Genomic_DNA"/>
</dbReference>
<feature type="region of interest" description="Disordered" evidence="1">
    <location>
        <begin position="1"/>
        <end position="65"/>
    </location>
</feature>
<organism evidence="2 4">
    <name type="scientific">Rhodotorula toruloides</name>
    <name type="common">Yeast</name>
    <name type="synonym">Rhodosporidium toruloides</name>
    <dbReference type="NCBI Taxonomy" id="5286"/>
    <lineage>
        <taxon>Eukaryota</taxon>
        <taxon>Fungi</taxon>
        <taxon>Dikarya</taxon>
        <taxon>Basidiomycota</taxon>
        <taxon>Pucciniomycotina</taxon>
        <taxon>Microbotryomycetes</taxon>
        <taxon>Sporidiobolales</taxon>
        <taxon>Sporidiobolaceae</taxon>
        <taxon>Rhodotorula</taxon>
    </lineage>
</organism>
<sequence>MSDSGAAVPKHLADTPSNPFQPTLPSSRSFRRPIVRRPTAQPSTPSSFPTRTSKPFGEIGKEDETDNFDVLSLVSGVSGLSTAEDVDEEAVAFMPRVRDLRYRRPVVRKKTVDVKEPEQAGEEKEGVDEVEPVKEASGAVAAGDDGKAGVKEPAGLGETATVTPAEDDAVKPAFSHAPVDELEQSKQQQRDGSRR</sequence>
<dbReference type="OrthoDB" id="2529676at2759"/>
<evidence type="ECO:0000256" key="1">
    <source>
        <dbReference type="SAM" id="MobiDB-lite"/>
    </source>
</evidence>
<evidence type="ECO:0000313" key="3">
    <source>
        <dbReference type="EMBL" id="PRQ74438.1"/>
    </source>
</evidence>
<dbReference type="EMBL" id="LCTV02000006">
    <property type="protein sequence ID" value="PRQ74438.1"/>
    <property type="molecule type" value="Genomic_DNA"/>
</dbReference>
<protein>
    <submittedName>
        <fullName evidence="2 3">Minus agglutinin</fullName>
    </submittedName>
</protein>
<feature type="compositionally biased region" description="Basic and acidic residues" evidence="1">
    <location>
        <begin position="110"/>
        <end position="124"/>
    </location>
</feature>
<feature type="region of interest" description="Disordered" evidence="1">
    <location>
        <begin position="110"/>
        <end position="195"/>
    </location>
</feature>
<dbReference type="AlphaFoldDB" id="A0A0K3CJW5"/>
<accession>A0A0K3CJW5</accession>
<name>A0A0K3CJW5_RHOTO</name>
<reference evidence="2 4" key="1">
    <citation type="submission" date="2015-07" db="EMBL/GenBank/DDBJ databases">
        <authorList>
            <person name="Cajimat M.N.B."/>
            <person name="Milazzo M.L."/>
            <person name="Fulhorst C.F."/>
        </authorList>
    </citation>
    <scope>NUCLEOTIDE SEQUENCE [LARGE SCALE GENOMIC DNA]</scope>
    <source>
        <strain evidence="2">Single colony</strain>
    </source>
</reference>